<dbReference type="Pfam" id="PF05232">
    <property type="entry name" value="BTP"/>
    <property type="match status" value="2"/>
</dbReference>
<evidence type="ECO:0000259" key="2">
    <source>
        <dbReference type="Pfam" id="PF05232"/>
    </source>
</evidence>
<proteinExistence type="predicted"/>
<gene>
    <name evidence="3" type="ORF">PTQ27_07465</name>
</gene>
<dbReference type="InterPro" id="IPR058208">
    <property type="entry name" value="PACE"/>
</dbReference>
<evidence type="ECO:0000313" key="4">
    <source>
        <dbReference type="Proteomes" id="UP001221909"/>
    </source>
</evidence>
<evidence type="ECO:0000313" key="3">
    <source>
        <dbReference type="EMBL" id="MDD0824297.1"/>
    </source>
</evidence>
<keyword evidence="4" id="KW-1185">Reference proteome</keyword>
<feature type="domain" description="Chlorhexidine efflux transporter" evidence="2">
    <location>
        <begin position="1"/>
        <end position="61"/>
    </location>
</feature>
<feature type="transmembrane region" description="Helical" evidence="1">
    <location>
        <begin position="79"/>
        <end position="98"/>
    </location>
</feature>
<accession>A0ABT5MQM8</accession>
<feature type="transmembrane region" description="Helical" evidence="1">
    <location>
        <begin position="35"/>
        <end position="58"/>
    </location>
</feature>
<keyword evidence="1" id="KW-1133">Transmembrane helix</keyword>
<comment type="caution">
    <text evidence="3">The sequence shown here is derived from an EMBL/GenBank/DDBJ whole genome shotgun (WGS) entry which is preliminary data.</text>
</comment>
<name>A0ABT5MQM8_9PAST</name>
<dbReference type="Proteomes" id="UP001221909">
    <property type="component" value="Unassembled WGS sequence"/>
</dbReference>
<evidence type="ECO:0000256" key="1">
    <source>
        <dbReference type="SAM" id="Phobius"/>
    </source>
</evidence>
<feature type="transmembrane region" description="Helical" evidence="1">
    <location>
        <begin position="104"/>
        <end position="126"/>
    </location>
</feature>
<dbReference type="RefSeq" id="WP_273749136.1">
    <property type="nucleotide sequence ID" value="NZ_JAQSJE010000007.1"/>
</dbReference>
<sequence length="137" mass="15700">MTARERVLHAVLFELFAIIFTVILTSLFTSHSTGALTGVIILISVIAMVWNFIFNWGFDKVITGERVARGLGIRIIHSLLFEGGLLIFTIPLVMYMLNIGWWEAFLLDIGMTLFILVYSVIFNWVYDHLRLKFIKSS</sequence>
<keyword evidence="1" id="KW-0812">Transmembrane</keyword>
<dbReference type="EMBL" id="JAQSJE010000007">
    <property type="protein sequence ID" value="MDD0824297.1"/>
    <property type="molecule type" value="Genomic_DNA"/>
</dbReference>
<protein>
    <submittedName>
        <fullName evidence="3">PACE efflux transporter</fullName>
    </submittedName>
</protein>
<feature type="transmembrane region" description="Helical" evidence="1">
    <location>
        <begin position="7"/>
        <end position="29"/>
    </location>
</feature>
<keyword evidence="1" id="KW-0472">Membrane</keyword>
<reference evidence="3 4" key="1">
    <citation type="submission" date="2023-02" db="EMBL/GenBank/DDBJ databases">
        <title>Mannheimia cairiniae sp. nov., a novel species of Mannheimia obtained from moscovy ducks (Cairina moschata) and reclassification of Mannheimia ovis as heterotypic synonym of Mannheimia pernigra.</title>
        <authorList>
            <person name="Christensen H."/>
        </authorList>
    </citation>
    <scope>NUCLEOTIDE SEQUENCE [LARGE SCALE GENOMIC DNA]</scope>
    <source>
        <strain evidence="3 4">AT1</strain>
    </source>
</reference>
<organism evidence="3 4">
    <name type="scientific">Mannheimia cairinae</name>
    <dbReference type="NCBI Taxonomy" id="3025936"/>
    <lineage>
        <taxon>Bacteria</taxon>
        <taxon>Pseudomonadati</taxon>
        <taxon>Pseudomonadota</taxon>
        <taxon>Gammaproteobacteria</taxon>
        <taxon>Pasteurellales</taxon>
        <taxon>Pasteurellaceae</taxon>
        <taxon>Mannheimia</taxon>
    </lineage>
</organism>
<feature type="domain" description="Chlorhexidine efflux transporter" evidence="2">
    <location>
        <begin position="69"/>
        <end position="130"/>
    </location>
</feature>
<dbReference type="NCBIfam" id="NF033664">
    <property type="entry name" value="PACE_transport"/>
    <property type="match status" value="1"/>
</dbReference>
<dbReference type="InterPro" id="IPR007896">
    <property type="entry name" value="BTP_bacteria"/>
</dbReference>